<dbReference type="Proteomes" id="UP001597075">
    <property type="component" value="Unassembled WGS sequence"/>
</dbReference>
<protein>
    <submittedName>
        <fullName evidence="2">Uncharacterized protein</fullName>
    </submittedName>
</protein>
<proteinExistence type="predicted"/>
<gene>
    <name evidence="2" type="ORF">ACFSBJ_17140</name>
</gene>
<accession>A0ABD6D2I0</accession>
<reference evidence="2 3" key="1">
    <citation type="journal article" date="2019" name="Int. J. Syst. Evol. Microbiol.">
        <title>The Global Catalogue of Microorganisms (GCM) 10K type strain sequencing project: providing services to taxonomists for standard genome sequencing and annotation.</title>
        <authorList>
            <consortium name="The Broad Institute Genomics Platform"/>
            <consortium name="The Broad Institute Genome Sequencing Center for Infectious Disease"/>
            <person name="Wu L."/>
            <person name="Ma J."/>
        </authorList>
    </citation>
    <scope>NUCLEOTIDE SEQUENCE [LARGE SCALE GENOMIC DNA]</scope>
    <source>
        <strain evidence="2 3">CGMCC 1.10594</strain>
    </source>
</reference>
<dbReference type="RefSeq" id="WP_379824334.1">
    <property type="nucleotide sequence ID" value="NZ_JBHUDL010000037.1"/>
</dbReference>
<keyword evidence="1" id="KW-0472">Membrane</keyword>
<evidence type="ECO:0000256" key="1">
    <source>
        <dbReference type="SAM" id="Phobius"/>
    </source>
</evidence>
<keyword evidence="1" id="KW-1133">Transmembrane helix</keyword>
<dbReference type="AlphaFoldDB" id="A0ABD6D2I0"/>
<feature type="transmembrane region" description="Helical" evidence="1">
    <location>
        <begin position="70"/>
        <end position="91"/>
    </location>
</feature>
<organism evidence="2 3">
    <name type="scientific">Haloplanus ruber</name>
    <dbReference type="NCBI Taxonomy" id="869892"/>
    <lineage>
        <taxon>Archaea</taxon>
        <taxon>Methanobacteriati</taxon>
        <taxon>Methanobacteriota</taxon>
        <taxon>Stenosarchaea group</taxon>
        <taxon>Halobacteria</taxon>
        <taxon>Halobacteriales</taxon>
        <taxon>Haloferacaceae</taxon>
        <taxon>Haloplanus</taxon>
    </lineage>
</organism>
<keyword evidence="1" id="KW-0812">Transmembrane</keyword>
<dbReference type="EMBL" id="JBHUDL010000037">
    <property type="protein sequence ID" value="MFD1635441.1"/>
    <property type="molecule type" value="Genomic_DNA"/>
</dbReference>
<keyword evidence="3" id="KW-1185">Reference proteome</keyword>
<sequence length="93" mass="10681">LRTTVRRRLVRSVSRLMCTSGKKKPHHGVVQIVLQKLNSLSFVSARLADREIKYCNERLKLFVKPDATAITLKVDFFLTLLITLSLTIYYVST</sequence>
<feature type="non-terminal residue" evidence="2">
    <location>
        <position position="1"/>
    </location>
</feature>
<evidence type="ECO:0000313" key="3">
    <source>
        <dbReference type="Proteomes" id="UP001597075"/>
    </source>
</evidence>
<comment type="caution">
    <text evidence="2">The sequence shown here is derived from an EMBL/GenBank/DDBJ whole genome shotgun (WGS) entry which is preliminary data.</text>
</comment>
<evidence type="ECO:0000313" key="2">
    <source>
        <dbReference type="EMBL" id="MFD1635441.1"/>
    </source>
</evidence>
<name>A0ABD6D2I0_9EURY</name>